<dbReference type="Proteomes" id="UP000006247">
    <property type="component" value="Unassembled WGS sequence"/>
</dbReference>
<dbReference type="Gene3D" id="1.10.10.10">
    <property type="entry name" value="Winged helix-like DNA-binding domain superfamily/Winged helix DNA-binding domain"/>
    <property type="match status" value="1"/>
</dbReference>
<name>C0E198_9CORY</name>
<dbReference type="Pfam" id="PF00239">
    <property type="entry name" value="Resolvase"/>
    <property type="match status" value="1"/>
</dbReference>
<dbReference type="AlphaFoldDB" id="C0E198"/>
<evidence type="ECO:0000256" key="3">
    <source>
        <dbReference type="SAM" id="MobiDB-lite"/>
    </source>
</evidence>
<protein>
    <submittedName>
        <fullName evidence="5">DNA-invertase (Site-specific recombinase resolvase family) family protein</fullName>
    </submittedName>
</protein>
<feature type="compositionally biased region" description="Basic residues" evidence="3">
    <location>
        <begin position="45"/>
        <end position="58"/>
    </location>
</feature>
<organism evidence="5 6">
    <name type="scientific">Corynebacterium matruchotii ATCC 33806</name>
    <dbReference type="NCBI Taxonomy" id="566549"/>
    <lineage>
        <taxon>Bacteria</taxon>
        <taxon>Bacillati</taxon>
        <taxon>Actinomycetota</taxon>
        <taxon>Actinomycetes</taxon>
        <taxon>Mycobacteriales</taxon>
        <taxon>Corynebacteriaceae</taxon>
        <taxon>Corynebacterium</taxon>
    </lineage>
</organism>
<proteinExistence type="predicted"/>
<evidence type="ECO:0000313" key="5">
    <source>
        <dbReference type="EMBL" id="EEG27723.1"/>
    </source>
</evidence>
<dbReference type="Pfam" id="PF13412">
    <property type="entry name" value="HTH_24"/>
    <property type="match status" value="1"/>
</dbReference>
<evidence type="ECO:0000256" key="2">
    <source>
        <dbReference type="ARBA" id="ARBA00023172"/>
    </source>
</evidence>
<dbReference type="PANTHER" id="PTHR30461:SF2">
    <property type="entry name" value="SERINE RECOMBINASE PINE-RELATED"/>
    <property type="match status" value="1"/>
</dbReference>
<keyword evidence="2" id="KW-0233">DNA recombination</keyword>
<reference evidence="5 6" key="1">
    <citation type="submission" date="2009-01" db="EMBL/GenBank/DDBJ databases">
        <authorList>
            <person name="Fulton L."/>
            <person name="Clifton S."/>
            <person name="Chinwalla A.T."/>
            <person name="Mitreva M."/>
            <person name="Sodergren E."/>
            <person name="Weinstock G."/>
            <person name="Clifton S."/>
            <person name="Dooling D.J."/>
            <person name="Fulton B."/>
            <person name="Minx P."/>
            <person name="Pepin K.H."/>
            <person name="Johnson M."/>
            <person name="Bhonagiri V."/>
            <person name="Nash W.E."/>
            <person name="Mardis E.R."/>
            <person name="Wilson R.K."/>
        </authorList>
    </citation>
    <scope>NUCLEOTIDE SEQUENCE [LARGE SCALE GENOMIC DNA]</scope>
    <source>
        <strain evidence="5 6">ATCC 33806</strain>
    </source>
</reference>
<evidence type="ECO:0000256" key="1">
    <source>
        <dbReference type="ARBA" id="ARBA00023125"/>
    </source>
</evidence>
<dbReference type="SUPFAM" id="SSF53041">
    <property type="entry name" value="Resolvase-like"/>
    <property type="match status" value="1"/>
</dbReference>
<keyword evidence="1" id="KW-0238">DNA-binding</keyword>
<dbReference type="InterPro" id="IPR006119">
    <property type="entry name" value="Resolv_N"/>
</dbReference>
<dbReference type="SUPFAM" id="SSF46785">
    <property type="entry name" value="Winged helix' DNA-binding domain"/>
    <property type="match status" value="1"/>
</dbReference>
<evidence type="ECO:0000313" key="6">
    <source>
        <dbReference type="Proteomes" id="UP000006247"/>
    </source>
</evidence>
<dbReference type="EMBL" id="ACEB01000007">
    <property type="protein sequence ID" value="EEG27723.1"/>
    <property type="molecule type" value="Genomic_DNA"/>
</dbReference>
<dbReference type="InterPro" id="IPR050639">
    <property type="entry name" value="SSR_resolvase"/>
</dbReference>
<dbReference type="PROSITE" id="PS51736">
    <property type="entry name" value="RECOMBINASES_3"/>
    <property type="match status" value="1"/>
</dbReference>
<dbReference type="InterPro" id="IPR036390">
    <property type="entry name" value="WH_DNA-bd_sf"/>
</dbReference>
<dbReference type="HOGENOM" id="CLU_010686_9_1_11"/>
<dbReference type="Gene3D" id="3.40.50.1390">
    <property type="entry name" value="Resolvase, N-terminal catalytic domain"/>
    <property type="match status" value="1"/>
</dbReference>
<comment type="caution">
    <text evidence="5">The sequence shown here is derived from an EMBL/GenBank/DDBJ whole genome shotgun (WGS) entry which is preliminary data.</text>
</comment>
<evidence type="ECO:0000259" key="4">
    <source>
        <dbReference type="PROSITE" id="PS51736"/>
    </source>
</evidence>
<feature type="domain" description="Resolvase/invertase-type recombinase catalytic" evidence="4">
    <location>
        <begin position="1"/>
        <end position="50"/>
    </location>
</feature>
<dbReference type="InterPro" id="IPR036388">
    <property type="entry name" value="WH-like_DNA-bd_sf"/>
</dbReference>
<dbReference type="GO" id="GO:0003677">
    <property type="term" value="F:DNA binding"/>
    <property type="evidence" value="ECO:0007669"/>
    <property type="project" value="UniProtKB-KW"/>
</dbReference>
<dbReference type="InterPro" id="IPR036162">
    <property type="entry name" value="Resolvase-like_N_sf"/>
</dbReference>
<dbReference type="GO" id="GO:0000150">
    <property type="term" value="F:DNA strand exchange activity"/>
    <property type="evidence" value="ECO:0007669"/>
    <property type="project" value="InterPro"/>
</dbReference>
<sequence length="106" mass="12101">MILQIGKSVYDPTDPLGKMLFTTTAMFAEFERDLISQRTKEGMARAKKAGRLKGKQPKLTKEQERQVIKWIQEGEITQAEMARILGVSPATITRTRKRLMENGYLT</sequence>
<accession>C0E198</accession>
<gene>
    <name evidence="5" type="ORF">CORMATOL_00748</name>
</gene>
<dbReference type="PANTHER" id="PTHR30461">
    <property type="entry name" value="DNA-INVERTASE FROM LAMBDOID PROPHAGE"/>
    <property type="match status" value="1"/>
</dbReference>
<feature type="region of interest" description="Disordered" evidence="3">
    <location>
        <begin position="39"/>
        <end position="60"/>
    </location>
</feature>